<dbReference type="EMBL" id="KL142373">
    <property type="protein sequence ID" value="KDR79200.1"/>
    <property type="molecule type" value="Genomic_DNA"/>
</dbReference>
<sequence length="394" mass="43447">MFLFSLFSRKGKGKATNQDGSKGKPSEKDESSAQGQSSTKGKTRPQLQSTDGASSNDQIDVLFLQDTTASQGPYINAAKTAIRDICQKISTTSNMAPHNIRFGLVAFRDHPPQDRTYVTKDFGFTSDIAVMEKNLHSLKPQGGGDGPEAQTAALALALNMKWKENAAKMVVLITDAPPHGIGEDNDGFDASPDQNDPLDLARQMAERGITLFVVACEPALSHYRNAVDFYRALTEITSGQMFPLTMADRLGDYITGTAVETIETEKLIQEYKKEVVNNVYEQSKPIEEVMEEVHNMMKQKGVKINTMAVENVYGSSSAAETNANIWKTSDKLSEARDQVTRIDEPRMKSEYSSGSRAPAVEFKEAEVEYSQAKRIVMQSVMRSSKVTSKGMTRR</sequence>
<dbReference type="PANTHER" id="PTHR47763:SF1">
    <property type="entry name" value="DUF659 DOMAIN-CONTAINING PROTEIN"/>
    <property type="match status" value="1"/>
</dbReference>
<dbReference type="SMART" id="SM00327">
    <property type="entry name" value="VWA"/>
    <property type="match status" value="1"/>
</dbReference>
<dbReference type="CDD" id="cd00198">
    <property type="entry name" value="vWFA"/>
    <property type="match status" value="1"/>
</dbReference>
<feature type="region of interest" description="Disordered" evidence="1">
    <location>
        <begin position="1"/>
        <end position="55"/>
    </location>
</feature>
<dbReference type="Gene3D" id="3.40.50.410">
    <property type="entry name" value="von Willebrand factor, type A domain"/>
    <property type="match status" value="1"/>
</dbReference>
<name>A0A067T7L9_GALM3</name>
<dbReference type="PANTHER" id="PTHR47763">
    <property type="entry name" value="ALPHA-PROTEIN KINASE VWKA"/>
    <property type="match status" value="1"/>
</dbReference>
<dbReference type="AlphaFoldDB" id="A0A067T7L9"/>
<evidence type="ECO:0000313" key="4">
    <source>
        <dbReference type="Proteomes" id="UP000027222"/>
    </source>
</evidence>
<feature type="compositionally biased region" description="Basic and acidic residues" evidence="1">
    <location>
        <begin position="21"/>
        <end position="31"/>
    </location>
</feature>
<evidence type="ECO:0000259" key="2">
    <source>
        <dbReference type="PROSITE" id="PS50234"/>
    </source>
</evidence>
<reference evidence="4" key="1">
    <citation type="journal article" date="2014" name="Proc. Natl. Acad. Sci. U.S.A.">
        <title>Extensive sampling of basidiomycete genomes demonstrates inadequacy of the white-rot/brown-rot paradigm for wood decay fungi.</title>
        <authorList>
            <person name="Riley R."/>
            <person name="Salamov A.A."/>
            <person name="Brown D.W."/>
            <person name="Nagy L.G."/>
            <person name="Floudas D."/>
            <person name="Held B.W."/>
            <person name="Levasseur A."/>
            <person name="Lombard V."/>
            <person name="Morin E."/>
            <person name="Otillar R."/>
            <person name="Lindquist E.A."/>
            <person name="Sun H."/>
            <person name="LaButti K.M."/>
            <person name="Schmutz J."/>
            <person name="Jabbour D."/>
            <person name="Luo H."/>
            <person name="Baker S.E."/>
            <person name="Pisabarro A.G."/>
            <person name="Walton J.D."/>
            <person name="Blanchette R.A."/>
            <person name="Henrissat B."/>
            <person name="Martin F."/>
            <person name="Cullen D."/>
            <person name="Hibbett D.S."/>
            <person name="Grigoriev I.V."/>
        </authorList>
    </citation>
    <scope>NUCLEOTIDE SEQUENCE [LARGE SCALE GENOMIC DNA]</scope>
    <source>
        <strain evidence="4">CBS 339.88</strain>
    </source>
</reference>
<evidence type="ECO:0000256" key="1">
    <source>
        <dbReference type="SAM" id="MobiDB-lite"/>
    </source>
</evidence>
<dbReference type="PROSITE" id="PS50234">
    <property type="entry name" value="VWFA"/>
    <property type="match status" value="1"/>
</dbReference>
<feature type="domain" description="VWFA" evidence="2">
    <location>
        <begin position="60"/>
        <end position="262"/>
    </location>
</feature>
<dbReference type="InterPro" id="IPR052969">
    <property type="entry name" value="Thr-specific_kinase-like"/>
</dbReference>
<organism evidence="3 4">
    <name type="scientific">Galerina marginata (strain CBS 339.88)</name>
    <dbReference type="NCBI Taxonomy" id="685588"/>
    <lineage>
        <taxon>Eukaryota</taxon>
        <taxon>Fungi</taxon>
        <taxon>Dikarya</taxon>
        <taxon>Basidiomycota</taxon>
        <taxon>Agaricomycotina</taxon>
        <taxon>Agaricomycetes</taxon>
        <taxon>Agaricomycetidae</taxon>
        <taxon>Agaricales</taxon>
        <taxon>Agaricineae</taxon>
        <taxon>Strophariaceae</taxon>
        <taxon>Galerina</taxon>
    </lineage>
</organism>
<dbReference type="GO" id="GO:0005737">
    <property type="term" value="C:cytoplasm"/>
    <property type="evidence" value="ECO:0007669"/>
    <property type="project" value="TreeGrafter"/>
</dbReference>
<gene>
    <name evidence="3" type="ORF">GALMADRAFT_223440</name>
</gene>
<proteinExistence type="predicted"/>
<dbReference type="Pfam" id="PF00092">
    <property type="entry name" value="VWA"/>
    <property type="match status" value="1"/>
</dbReference>
<dbReference type="InterPro" id="IPR036465">
    <property type="entry name" value="vWFA_dom_sf"/>
</dbReference>
<keyword evidence="4" id="KW-1185">Reference proteome</keyword>
<feature type="compositionally biased region" description="Polar residues" evidence="1">
    <location>
        <begin position="32"/>
        <end position="55"/>
    </location>
</feature>
<dbReference type="STRING" id="685588.A0A067T7L9"/>
<dbReference type="GO" id="GO:0004674">
    <property type="term" value="F:protein serine/threonine kinase activity"/>
    <property type="evidence" value="ECO:0007669"/>
    <property type="project" value="TreeGrafter"/>
</dbReference>
<evidence type="ECO:0000313" key="3">
    <source>
        <dbReference type="EMBL" id="KDR79200.1"/>
    </source>
</evidence>
<protein>
    <recommendedName>
        <fullName evidence="2">VWFA domain-containing protein</fullName>
    </recommendedName>
</protein>
<dbReference type="SUPFAM" id="SSF53300">
    <property type="entry name" value="vWA-like"/>
    <property type="match status" value="1"/>
</dbReference>
<dbReference type="OrthoDB" id="301415at2759"/>
<dbReference type="InterPro" id="IPR002035">
    <property type="entry name" value="VWF_A"/>
</dbReference>
<dbReference type="HOGENOM" id="CLU_055500_0_0_1"/>
<dbReference type="Proteomes" id="UP000027222">
    <property type="component" value="Unassembled WGS sequence"/>
</dbReference>
<accession>A0A067T7L9</accession>